<dbReference type="PANTHER" id="PTHR34220:SF9">
    <property type="entry name" value="SIGNAL TRANSDUCTION HISTIDINE KINASE INTERNAL REGION DOMAIN-CONTAINING PROTEIN"/>
    <property type="match status" value="1"/>
</dbReference>
<feature type="transmembrane region" description="Helical" evidence="6">
    <location>
        <begin position="7"/>
        <end position="26"/>
    </location>
</feature>
<dbReference type="CDD" id="cd06225">
    <property type="entry name" value="HAMP"/>
    <property type="match status" value="1"/>
</dbReference>
<evidence type="ECO:0000313" key="9">
    <source>
        <dbReference type="Proteomes" id="UP000325218"/>
    </source>
</evidence>
<proteinExistence type="predicted"/>
<keyword evidence="3" id="KW-0597">Phosphoprotein</keyword>
<dbReference type="GO" id="GO:0000155">
    <property type="term" value="F:phosphorelay sensor kinase activity"/>
    <property type="evidence" value="ECO:0007669"/>
    <property type="project" value="InterPro"/>
</dbReference>
<dbReference type="InterPro" id="IPR036890">
    <property type="entry name" value="HATPase_C_sf"/>
</dbReference>
<evidence type="ECO:0000256" key="2">
    <source>
        <dbReference type="ARBA" id="ARBA00022475"/>
    </source>
</evidence>
<dbReference type="InterPro" id="IPR050640">
    <property type="entry name" value="Bact_2-comp_sensor_kinase"/>
</dbReference>
<comment type="subcellular location">
    <subcellularLocation>
        <location evidence="1">Cell membrane</location>
        <topology evidence="1">Multi-pass membrane protein</topology>
    </subcellularLocation>
</comment>
<evidence type="ECO:0000256" key="4">
    <source>
        <dbReference type="ARBA" id="ARBA00022679"/>
    </source>
</evidence>
<dbReference type="PROSITE" id="PS50885">
    <property type="entry name" value="HAMP"/>
    <property type="match status" value="1"/>
</dbReference>
<dbReference type="Gene3D" id="3.30.565.10">
    <property type="entry name" value="Histidine kinase-like ATPase, C-terminal domain"/>
    <property type="match status" value="1"/>
</dbReference>
<sequence length="580" mass="67461">MTSKWNFFNKFILLFFLFLIPIVYLYSNSHRNTMALLKEQITNYNLNQLSFLVNEIDTNAGKLATFPIMLNQDPDIREFQSYFLSSKLLDLDQIDMIQRVETKLVLQSTSSVWPNELSLYSTSLDLLISTNTMNNKQAFLKEVMTHGQGWNFIDKGKKRAVFSYTLFDPFHKAGGTEETDFILEMQFPASNIEHLLNRYKVEDGNQDPFFYSPSSGSDSILYNGSSDRGKVRALIADISIPQNREKGELTHTLDDKKYKVFYVKSKQLGWYLVDYIPEAEVLGPIIKNRDIFYSSTGLLMLLVIVAITFIYRQVKLPIQQLVYAVNRIKNGDFSYRISIRPKSEFRFLLERYNYMAMQIEQLIENVYKEKIHSREAVLKQLQSQINPHFLYNCLAYINSMAKLQDHDAVIAMSYHLSKYYRKTTRVENQTIPLQEELDLVHSYLEIYKLRMNRLEYRIDIPDAMRRLSIPRLILQPVVENAIIHGIEQKKNSSMLRIRGEIEGGICLIHVEEDGFGLTDDEMERLAEKLRAPLNEEMGCGLWNVHQRLIIKYGESSGLTFSRSELGGLHVVIRWDEPGES</sequence>
<evidence type="ECO:0000256" key="5">
    <source>
        <dbReference type="ARBA" id="ARBA00023136"/>
    </source>
</evidence>
<keyword evidence="4" id="KW-0808">Transferase</keyword>
<evidence type="ECO:0000256" key="3">
    <source>
        <dbReference type="ARBA" id="ARBA00022553"/>
    </source>
</evidence>
<protein>
    <submittedName>
        <fullName evidence="8">HAMP domain-containing protein</fullName>
    </submittedName>
</protein>
<keyword evidence="5 6" id="KW-0472">Membrane</keyword>
<dbReference type="GO" id="GO:0005886">
    <property type="term" value="C:plasma membrane"/>
    <property type="evidence" value="ECO:0007669"/>
    <property type="project" value="UniProtKB-SubCell"/>
</dbReference>
<dbReference type="PANTHER" id="PTHR34220">
    <property type="entry name" value="SENSOR HISTIDINE KINASE YPDA"/>
    <property type="match status" value="1"/>
</dbReference>
<dbReference type="OrthoDB" id="2521939at2"/>
<gene>
    <name evidence="8" type="ORF">FRY98_02680</name>
</gene>
<dbReference type="Gene3D" id="6.10.340.10">
    <property type="match status" value="1"/>
</dbReference>
<dbReference type="SUPFAM" id="SSF55874">
    <property type="entry name" value="ATPase domain of HSP90 chaperone/DNA topoisomerase II/histidine kinase"/>
    <property type="match status" value="1"/>
</dbReference>
<name>A0A5D0CXC4_9BACL</name>
<comment type="caution">
    <text evidence="8">The sequence shown here is derived from an EMBL/GenBank/DDBJ whole genome shotgun (WGS) entry which is preliminary data.</text>
</comment>
<dbReference type="InterPro" id="IPR010559">
    <property type="entry name" value="Sig_transdc_His_kin_internal"/>
</dbReference>
<dbReference type="InterPro" id="IPR003660">
    <property type="entry name" value="HAMP_dom"/>
</dbReference>
<dbReference type="SMART" id="SM00304">
    <property type="entry name" value="HAMP"/>
    <property type="match status" value="1"/>
</dbReference>
<evidence type="ECO:0000313" key="8">
    <source>
        <dbReference type="EMBL" id="TYA14606.1"/>
    </source>
</evidence>
<dbReference type="RefSeq" id="WP_148450200.1">
    <property type="nucleotide sequence ID" value="NZ_VSDO01000001.1"/>
</dbReference>
<evidence type="ECO:0000259" key="7">
    <source>
        <dbReference type="PROSITE" id="PS50885"/>
    </source>
</evidence>
<feature type="domain" description="HAMP" evidence="7">
    <location>
        <begin position="312"/>
        <end position="364"/>
    </location>
</feature>
<organism evidence="8 9">
    <name type="scientific">Paenibacillus faecis</name>
    <dbReference type="NCBI Taxonomy" id="862114"/>
    <lineage>
        <taxon>Bacteria</taxon>
        <taxon>Bacillati</taxon>
        <taxon>Bacillota</taxon>
        <taxon>Bacilli</taxon>
        <taxon>Bacillales</taxon>
        <taxon>Paenibacillaceae</taxon>
        <taxon>Paenibacillus</taxon>
    </lineage>
</organism>
<evidence type="ECO:0000256" key="6">
    <source>
        <dbReference type="SAM" id="Phobius"/>
    </source>
</evidence>
<dbReference type="SUPFAM" id="SSF158472">
    <property type="entry name" value="HAMP domain-like"/>
    <property type="match status" value="1"/>
</dbReference>
<dbReference type="Pfam" id="PF00672">
    <property type="entry name" value="HAMP"/>
    <property type="match status" value="1"/>
</dbReference>
<accession>A0A5D0CXC4</accession>
<feature type="transmembrane region" description="Helical" evidence="6">
    <location>
        <begin position="291"/>
        <end position="311"/>
    </location>
</feature>
<keyword evidence="6" id="KW-0812">Transmembrane</keyword>
<reference evidence="8 9" key="1">
    <citation type="submission" date="2019-08" db="EMBL/GenBank/DDBJ databases">
        <title>Genome sequencing of Paenibacillus faecis DSM 23593(T).</title>
        <authorList>
            <person name="Kook J.-K."/>
            <person name="Park S.-N."/>
            <person name="Lim Y.K."/>
        </authorList>
    </citation>
    <scope>NUCLEOTIDE SEQUENCE [LARGE SCALE GENOMIC DNA]</scope>
    <source>
        <strain evidence="8 9">DSM 23593</strain>
    </source>
</reference>
<keyword evidence="6" id="KW-1133">Transmembrane helix</keyword>
<keyword evidence="2" id="KW-1003">Cell membrane</keyword>
<evidence type="ECO:0000256" key="1">
    <source>
        <dbReference type="ARBA" id="ARBA00004651"/>
    </source>
</evidence>
<keyword evidence="9" id="KW-1185">Reference proteome</keyword>
<dbReference type="Proteomes" id="UP000325218">
    <property type="component" value="Unassembled WGS sequence"/>
</dbReference>
<dbReference type="AlphaFoldDB" id="A0A5D0CXC4"/>
<dbReference type="EMBL" id="VSDO01000001">
    <property type="protein sequence ID" value="TYA14606.1"/>
    <property type="molecule type" value="Genomic_DNA"/>
</dbReference>
<dbReference type="Pfam" id="PF06580">
    <property type="entry name" value="His_kinase"/>
    <property type="match status" value="1"/>
</dbReference>